<name>A0A8K0GCV0_IGNLU</name>
<accession>A0A8K0GCV0</accession>
<proteinExistence type="inferred from homology"/>
<comment type="similarity">
    <text evidence="1">Belongs to the sulfotransferase 1 family.</text>
</comment>
<comment type="caution">
    <text evidence="4">The sequence shown here is derived from an EMBL/GenBank/DDBJ whole genome shotgun (WGS) entry which is preliminary data.</text>
</comment>
<dbReference type="InterPro" id="IPR027417">
    <property type="entry name" value="P-loop_NTPase"/>
</dbReference>
<protein>
    <recommendedName>
        <fullName evidence="3">Sulfotransferase domain-containing protein</fullName>
    </recommendedName>
</protein>
<feature type="domain" description="Sulfotransferase" evidence="3">
    <location>
        <begin position="66"/>
        <end position="204"/>
    </location>
</feature>
<evidence type="ECO:0000259" key="3">
    <source>
        <dbReference type="Pfam" id="PF00685"/>
    </source>
</evidence>
<keyword evidence="5" id="KW-1185">Reference proteome</keyword>
<dbReference type="EMBL" id="VTPC01007798">
    <property type="protein sequence ID" value="KAF2893638.1"/>
    <property type="molecule type" value="Genomic_DNA"/>
</dbReference>
<dbReference type="GO" id="GO:0008146">
    <property type="term" value="F:sulfotransferase activity"/>
    <property type="evidence" value="ECO:0007669"/>
    <property type="project" value="InterPro"/>
</dbReference>
<organism evidence="4 5">
    <name type="scientific">Ignelater luminosus</name>
    <name type="common">Cucubano</name>
    <name type="synonym">Pyrophorus luminosus</name>
    <dbReference type="NCBI Taxonomy" id="2038154"/>
    <lineage>
        <taxon>Eukaryota</taxon>
        <taxon>Metazoa</taxon>
        <taxon>Ecdysozoa</taxon>
        <taxon>Arthropoda</taxon>
        <taxon>Hexapoda</taxon>
        <taxon>Insecta</taxon>
        <taxon>Pterygota</taxon>
        <taxon>Neoptera</taxon>
        <taxon>Endopterygota</taxon>
        <taxon>Coleoptera</taxon>
        <taxon>Polyphaga</taxon>
        <taxon>Elateriformia</taxon>
        <taxon>Elateroidea</taxon>
        <taxon>Elateridae</taxon>
        <taxon>Agrypninae</taxon>
        <taxon>Pyrophorini</taxon>
        <taxon>Ignelater</taxon>
    </lineage>
</organism>
<sequence>ILLGIIRMESNNSEETKLNDEIDRIIGKEISSKFCEKYVMIVKDRTVLLSLYLQHAEEIKNFEVYDDDVWVLSYPKAGKSTVVAARKVADIDCSKLKIKKLVNFRFCSVIDRVKIYEELNIPTLKYEANSIDFAKNMQRPRFIKTHLPFSLLPEQIQNGTKSPKMICTIRNPKDACVSDYHYGSLALSWQTSLENFAKVFMAERRKMIYFSFIYIYIFQI</sequence>
<dbReference type="Proteomes" id="UP000801492">
    <property type="component" value="Unassembled WGS sequence"/>
</dbReference>
<dbReference type="Pfam" id="PF00685">
    <property type="entry name" value="Sulfotransfer_1"/>
    <property type="match status" value="1"/>
</dbReference>
<evidence type="ECO:0000313" key="4">
    <source>
        <dbReference type="EMBL" id="KAF2893638.1"/>
    </source>
</evidence>
<dbReference type="OrthoDB" id="205623at2759"/>
<keyword evidence="2" id="KW-0808">Transferase</keyword>
<evidence type="ECO:0000313" key="5">
    <source>
        <dbReference type="Proteomes" id="UP000801492"/>
    </source>
</evidence>
<dbReference type="AlphaFoldDB" id="A0A8K0GCV0"/>
<evidence type="ECO:0000256" key="2">
    <source>
        <dbReference type="ARBA" id="ARBA00022679"/>
    </source>
</evidence>
<evidence type="ECO:0000256" key="1">
    <source>
        <dbReference type="ARBA" id="ARBA00005771"/>
    </source>
</evidence>
<reference evidence="4" key="1">
    <citation type="submission" date="2019-08" db="EMBL/GenBank/DDBJ databases">
        <title>The genome of the North American firefly Photinus pyralis.</title>
        <authorList>
            <consortium name="Photinus pyralis genome working group"/>
            <person name="Fallon T.R."/>
            <person name="Sander Lower S.E."/>
            <person name="Weng J.-K."/>
        </authorList>
    </citation>
    <scope>NUCLEOTIDE SEQUENCE</scope>
    <source>
        <strain evidence="4">TRF0915ILg1</strain>
        <tissue evidence="4">Whole body</tissue>
    </source>
</reference>
<dbReference type="Gene3D" id="3.40.50.300">
    <property type="entry name" value="P-loop containing nucleotide triphosphate hydrolases"/>
    <property type="match status" value="1"/>
</dbReference>
<dbReference type="PANTHER" id="PTHR11783">
    <property type="entry name" value="SULFOTRANSFERASE SULT"/>
    <property type="match status" value="1"/>
</dbReference>
<dbReference type="InterPro" id="IPR000863">
    <property type="entry name" value="Sulfotransferase_dom"/>
</dbReference>
<feature type="non-terminal residue" evidence="4">
    <location>
        <position position="220"/>
    </location>
</feature>
<dbReference type="SUPFAM" id="SSF52540">
    <property type="entry name" value="P-loop containing nucleoside triphosphate hydrolases"/>
    <property type="match status" value="1"/>
</dbReference>
<gene>
    <name evidence="4" type="ORF">ILUMI_12539</name>
</gene>